<keyword evidence="7 14" id="KW-1133">Transmembrane helix</keyword>
<evidence type="ECO:0000256" key="13">
    <source>
        <dbReference type="RuleBase" id="RU000461"/>
    </source>
</evidence>
<evidence type="ECO:0000256" key="6">
    <source>
        <dbReference type="ARBA" id="ARBA00022723"/>
    </source>
</evidence>
<dbReference type="PRINTS" id="PR00385">
    <property type="entry name" value="P450"/>
</dbReference>
<dbReference type="PROSITE" id="PS00086">
    <property type="entry name" value="CYTOCHROME_P450"/>
    <property type="match status" value="1"/>
</dbReference>
<comment type="subcellular location">
    <subcellularLocation>
        <location evidence="2">Membrane</location>
        <topology evidence="2">Single-pass membrane protein</topology>
    </subcellularLocation>
</comment>
<dbReference type="Gene3D" id="1.10.630.10">
    <property type="entry name" value="Cytochrome P450"/>
    <property type="match status" value="1"/>
</dbReference>
<dbReference type="AlphaFoldDB" id="A0ABC8YS18"/>
<dbReference type="GO" id="GO:0046872">
    <property type="term" value="F:metal ion binding"/>
    <property type="evidence" value="ECO:0007669"/>
    <property type="project" value="UniProtKB-KW"/>
</dbReference>
<feature type="binding site" description="axial binding residue" evidence="12">
    <location>
        <position position="450"/>
    </location>
    <ligand>
        <name>heme</name>
        <dbReference type="ChEBI" id="CHEBI:30413"/>
    </ligand>
    <ligandPart>
        <name>Fe</name>
        <dbReference type="ChEBI" id="CHEBI:18248"/>
    </ligandPart>
</feature>
<organism evidence="15 16">
    <name type="scientific">Urochloa decumbens</name>
    <dbReference type="NCBI Taxonomy" id="240449"/>
    <lineage>
        <taxon>Eukaryota</taxon>
        <taxon>Viridiplantae</taxon>
        <taxon>Streptophyta</taxon>
        <taxon>Embryophyta</taxon>
        <taxon>Tracheophyta</taxon>
        <taxon>Spermatophyta</taxon>
        <taxon>Magnoliopsida</taxon>
        <taxon>Liliopsida</taxon>
        <taxon>Poales</taxon>
        <taxon>Poaceae</taxon>
        <taxon>PACMAD clade</taxon>
        <taxon>Panicoideae</taxon>
        <taxon>Panicodae</taxon>
        <taxon>Paniceae</taxon>
        <taxon>Melinidinae</taxon>
        <taxon>Urochloa</taxon>
    </lineage>
</organism>
<proteinExistence type="inferred from homology"/>
<comment type="similarity">
    <text evidence="3 13">Belongs to the cytochrome P450 family.</text>
</comment>
<evidence type="ECO:0000256" key="2">
    <source>
        <dbReference type="ARBA" id="ARBA00004167"/>
    </source>
</evidence>
<keyword evidence="4 12" id="KW-0349">Heme</keyword>
<name>A0ABC8YS18_9POAL</name>
<dbReference type="InterPro" id="IPR036396">
    <property type="entry name" value="Cyt_P450_sf"/>
</dbReference>
<evidence type="ECO:0000256" key="14">
    <source>
        <dbReference type="SAM" id="Phobius"/>
    </source>
</evidence>
<evidence type="ECO:0000256" key="11">
    <source>
        <dbReference type="ARBA" id="ARBA00023136"/>
    </source>
</evidence>
<keyword evidence="10 13" id="KW-0503">Monooxygenase</keyword>
<evidence type="ECO:0000313" key="15">
    <source>
        <dbReference type="EMBL" id="CAL4946962.1"/>
    </source>
</evidence>
<accession>A0ABC8YS18</accession>
<dbReference type="InterPro" id="IPR001128">
    <property type="entry name" value="Cyt_P450"/>
</dbReference>
<dbReference type="PRINTS" id="PR00463">
    <property type="entry name" value="EP450I"/>
</dbReference>
<dbReference type="FunFam" id="1.10.630.10:FF:000039">
    <property type="entry name" value="Cytochrome P450"/>
    <property type="match status" value="1"/>
</dbReference>
<dbReference type="Pfam" id="PF00067">
    <property type="entry name" value="p450"/>
    <property type="match status" value="1"/>
</dbReference>
<dbReference type="InterPro" id="IPR002401">
    <property type="entry name" value="Cyt_P450_E_grp-I"/>
</dbReference>
<evidence type="ECO:0000256" key="7">
    <source>
        <dbReference type="ARBA" id="ARBA00022989"/>
    </source>
</evidence>
<evidence type="ECO:0000256" key="1">
    <source>
        <dbReference type="ARBA" id="ARBA00001971"/>
    </source>
</evidence>
<dbReference type="PANTHER" id="PTHR47944">
    <property type="entry name" value="CYTOCHROME P450 98A9"/>
    <property type="match status" value="1"/>
</dbReference>
<gene>
    <name evidence="15" type="ORF">URODEC1_LOCUS36450</name>
</gene>
<sequence>MDAASFLSVALALAALVPVSMLLLNRLLYGKLPPGPRPRPVVGNLFDVKPVRCRCYQEWARRYGPIMTVWLGPEPTVVVSSSELAREVLKTHDQHLADRKRDRSSERFSRGGQDLIWADYGAHYIKVRKLCNLELFTPRRLEALRPIREDEVTAMVESVHKAVTAPGNEGKPLVVKNHLSMVAFNNITRLAFGKRFVNSAGELDEQGCEFKAIVTNGIKIGGSLSIAQYIPWLKWLAPVDEQLFKEHGDRRDRLTVRIMEEHASALLKQQRGGGAQAQQHHHFVDALFTLRDQYNLSDDTVIGLLWDMITAGADTTVISVEWAMAELVRNPGAQQKVQEELDRVVGRDRVLQETDFPSLPYLQAVVKESLRLHPPTPLMLPHKASAGVRIAGYDIPKGANVVVNVWAVARDPEVWDDPLAFRPERFVEESVDIKGADFRVLPFGAGRRVCPGAQLGINLVASMIGHLLHHFSWALPEGTRPEDVEMMETPGLVTFMATPLKAVATPRLDREELYRRVPSEM</sequence>
<evidence type="ECO:0000256" key="9">
    <source>
        <dbReference type="ARBA" id="ARBA00023004"/>
    </source>
</evidence>
<keyword evidence="8 13" id="KW-0560">Oxidoreductase</keyword>
<dbReference type="GO" id="GO:0004497">
    <property type="term" value="F:monooxygenase activity"/>
    <property type="evidence" value="ECO:0007669"/>
    <property type="project" value="UniProtKB-KW"/>
</dbReference>
<keyword evidence="5 14" id="KW-0812">Transmembrane</keyword>
<keyword evidence="9 12" id="KW-0408">Iron</keyword>
<comment type="cofactor">
    <cofactor evidence="1 12">
        <name>heme</name>
        <dbReference type="ChEBI" id="CHEBI:30413"/>
    </cofactor>
</comment>
<dbReference type="SUPFAM" id="SSF48264">
    <property type="entry name" value="Cytochrome P450"/>
    <property type="match status" value="1"/>
</dbReference>
<dbReference type="PANTHER" id="PTHR47944:SF10">
    <property type="entry name" value="CYTOCHROME P450 98A9"/>
    <property type="match status" value="1"/>
</dbReference>
<evidence type="ECO:0000256" key="12">
    <source>
        <dbReference type="PIRSR" id="PIRSR602401-1"/>
    </source>
</evidence>
<feature type="transmembrane region" description="Helical" evidence="14">
    <location>
        <begin position="6"/>
        <end position="29"/>
    </location>
</feature>
<dbReference type="Proteomes" id="UP001497457">
    <property type="component" value="Chromosome 17b"/>
</dbReference>
<dbReference type="InterPro" id="IPR017972">
    <property type="entry name" value="Cyt_P450_CS"/>
</dbReference>
<keyword evidence="16" id="KW-1185">Reference proteome</keyword>
<evidence type="ECO:0000313" key="16">
    <source>
        <dbReference type="Proteomes" id="UP001497457"/>
    </source>
</evidence>
<evidence type="ECO:0000256" key="8">
    <source>
        <dbReference type="ARBA" id="ARBA00023002"/>
    </source>
</evidence>
<evidence type="ECO:0000256" key="10">
    <source>
        <dbReference type="ARBA" id="ARBA00023033"/>
    </source>
</evidence>
<evidence type="ECO:0000256" key="3">
    <source>
        <dbReference type="ARBA" id="ARBA00010617"/>
    </source>
</evidence>
<evidence type="ECO:0000256" key="5">
    <source>
        <dbReference type="ARBA" id="ARBA00022692"/>
    </source>
</evidence>
<evidence type="ECO:0000256" key="4">
    <source>
        <dbReference type="ARBA" id="ARBA00022617"/>
    </source>
</evidence>
<protein>
    <submittedName>
        <fullName evidence="15">Uncharacterized protein</fullName>
    </submittedName>
</protein>
<reference evidence="15" key="1">
    <citation type="submission" date="2024-10" db="EMBL/GenBank/DDBJ databases">
        <authorList>
            <person name="Ryan C."/>
        </authorList>
    </citation>
    <scope>NUCLEOTIDE SEQUENCE [LARGE SCALE GENOMIC DNA]</scope>
</reference>
<keyword evidence="6 12" id="KW-0479">Metal-binding</keyword>
<keyword evidence="11 14" id="KW-0472">Membrane</keyword>
<dbReference type="EMBL" id="OZ075127">
    <property type="protein sequence ID" value="CAL4946962.1"/>
    <property type="molecule type" value="Genomic_DNA"/>
</dbReference>
<dbReference type="GO" id="GO:0016020">
    <property type="term" value="C:membrane"/>
    <property type="evidence" value="ECO:0007669"/>
    <property type="project" value="UniProtKB-SubCell"/>
</dbReference>